<comment type="caution">
    <text evidence="5">The sequence shown here is derived from an EMBL/GenBank/DDBJ whole genome shotgun (WGS) entry which is preliminary data.</text>
</comment>
<feature type="domain" description="RRM" evidence="4">
    <location>
        <begin position="57"/>
        <end position="140"/>
    </location>
</feature>
<evidence type="ECO:0000313" key="5">
    <source>
        <dbReference type="EMBL" id="CAI6364984.1"/>
    </source>
</evidence>
<dbReference type="CDD" id="cd00590">
    <property type="entry name" value="RRM_SF"/>
    <property type="match status" value="1"/>
</dbReference>
<evidence type="ECO:0000259" key="4">
    <source>
        <dbReference type="PROSITE" id="PS50102"/>
    </source>
</evidence>
<proteinExistence type="predicted"/>
<evidence type="ECO:0000256" key="3">
    <source>
        <dbReference type="SAM" id="MobiDB-lite"/>
    </source>
</evidence>
<name>A0AAV0X926_9HEMI</name>
<dbReference type="Proteomes" id="UP001160148">
    <property type="component" value="Unassembled WGS sequence"/>
</dbReference>
<dbReference type="EMBL" id="CARXXK010000004">
    <property type="protein sequence ID" value="CAI6364984.1"/>
    <property type="molecule type" value="Genomic_DNA"/>
</dbReference>
<keyword evidence="6" id="KW-1185">Reference proteome</keyword>
<dbReference type="SUPFAM" id="SSF54928">
    <property type="entry name" value="RNA-binding domain, RBD"/>
    <property type="match status" value="1"/>
</dbReference>
<feature type="region of interest" description="Disordered" evidence="3">
    <location>
        <begin position="35"/>
        <end position="54"/>
    </location>
</feature>
<dbReference type="PROSITE" id="PS50102">
    <property type="entry name" value="RRM"/>
    <property type="match status" value="1"/>
</dbReference>
<reference evidence="5 6" key="1">
    <citation type="submission" date="2023-01" db="EMBL/GenBank/DDBJ databases">
        <authorList>
            <person name="Whitehead M."/>
        </authorList>
    </citation>
    <scope>NUCLEOTIDE SEQUENCE [LARGE SCALE GENOMIC DNA]</scope>
</reference>
<dbReference type="Gene3D" id="3.30.70.330">
    <property type="match status" value="1"/>
</dbReference>
<keyword evidence="1 2" id="KW-0694">RNA-binding</keyword>
<dbReference type="GO" id="GO:0003723">
    <property type="term" value="F:RNA binding"/>
    <property type="evidence" value="ECO:0007669"/>
    <property type="project" value="UniProtKB-UniRule"/>
</dbReference>
<dbReference type="InterPro" id="IPR000504">
    <property type="entry name" value="RRM_dom"/>
</dbReference>
<organism evidence="5 6">
    <name type="scientific">Macrosiphum euphorbiae</name>
    <name type="common">potato aphid</name>
    <dbReference type="NCBI Taxonomy" id="13131"/>
    <lineage>
        <taxon>Eukaryota</taxon>
        <taxon>Metazoa</taxon>
        <taxon>Ecdysozoa</taxon>
        <taxon>Arthropoda</taxon>
        <taxon>Hexapoda</taxon>
        <taxon>Insecta</taxon>
        <taxon>Pterygota</taxon>
        <taxon>Neoptera</taxon>
        <taxon>Paraneoptera</taxon>
        <taxon>Hemiptera</taxon>
        <taxon>Sternorrhyncha</taxon>
        <taxon>Aphidomorpha</taxon>
        <taxon>Aphidoidea</taxon>
        <taxon>Aphididae</taxon>
        <taxon>Macrosiphini</taxon>
        <taxon>Macrosiphum</taxon>
    </lineage>
</organism>
<dbReference type="InterPro" id="IPR035979">
    <property type="entry name" value="RBD_domain_sf"/>
</dbReference>
<evidence type="ECO:0000313" key="6">
    <source>
        <dbReference type="Proteomes" id="UP001160148"/>
    </source>
</evidence>
<dbReference type="SMART" id="SM00360">
    <property type="entry name" value="RRM"/>
    <property type="match status" value="1"/>
</dbReference>
<gene>
    <name evidence="5" type="ORF">MEUPH1_LOCUS19745</name>
</gene>
<protein>
    <recommendedName>
        <fullName evidence="4">RRM domain-containing protein</fullName>
    </recommendedName>
</protein>
<sequence length="144" mass="16278">MSEEGACDADDRESIREQYLAYRNKVKAFLEEPMFEHQPSTQASVVPDDDDDSRPTNLLRVDRLDKSVTADQLYSAFSRYGKVQWVRVFPGGYSWTSGSVYPYHSARICFDRTESVDRVLADHQGTGCTIKGVLVNFSKSKPGQ</sequence>
<accession>A0AAV0X926</accession>
<dbReference type="AlphaFoldDB" id="A0AAV0X926"/>
<evidence type="ECO:0000256" key="1">
    <source>
        <dbReference type="ARBA" id="ARBA00022884"/>
    </source>
</evidence>
<evidence type="ECO:0000256" key="2">
    <source>
        <dbReference type="PROSITE-ProRule" id="PRU00176"/>
    </source>
</evidence>
<dbReference type="InterPro" id="IPR012677">
    <property type="entry name" value="Nucleotide-bd_a/b_plait_sf"/>
</dbReference>